<evidence type="ECO:0000256" key="1">
    <source>
        <dbReference type="ARBA" id="ARBA00022737"/>
    </source>
</evidence>
<evidence type="ECO:0000313" key="4">
    <source>
        <dbReference type="Proteomes" id="UP001430584"/>
    </source>
</evidence>
<proteinExistence type="predicted"/>
<protein>
    <recommendedName>
        <fullName evidence="2">Nephrocystin 3-like N-terminal domain-containing protein</fullName>
    </recommendedName>
</protein>
<dbReference type="InterPro" id="IPR056884">
    <property type="entry name" value="NPHP3-like_N"/>
</dbReference>
<accession>A0ABR3BY67</accession>
<reference evidence="3 4" key="1">
    <citation type="submission" date="2024-02" db="EMBL/GenBank/DDBJ databases">
        <title>De novo assembly and annotation of 12 fungi associated with fruit tree decline syndrome in Ontario, Canada.</title>
        <authorList>
            <person name="Sulman M."/>
            <person name="Ellouze W."/>
            <person name="Ilyukhin E."/>
        </authorList>
    </citation>
    <scope>NUCLEOTIDE SEQUENCE [LARGE SCALE GENOMIC DNA]</scope>
    <source>
        <strain evidence="3 4">FDS-637</strain>
    </source>
</reference>
<dbReference type="Proteomes" id="UP001430584">
    <property type="component" value="Unassembled WGS sequence"/>
</dbReference>
<name>A0ABR3BY67_9PEZI</name>
<evidence type="ECO:0000313" key="3">
    <source>
        <dbReference type="EMBL" id="KAL0253330.1"/>
    </source>
</evidence>
<evidence type="ECO:0000259" key="2">
    <source>
        <dbReference type="Pfam" id="PF24883"/>
    </source>
</evidence>
<dbReference type="InterPro" id="IPR011990">
    <property type="entry name" value="TPR-like_helical_dom_sf"/>
</dbReference>
<comment type="caution">
    <text evidence="3">The sequence shown here is derived from an EMBL/GenBank/DDBJ whole genome shotgun (WGS) entry which is preliminary data.</text>
</comment>
<organism evidence="3 4">
    <name type="scientific">Diplodia seriata</name>
    <dbReference type="NCBI Taxonomy" id="420778"/>
    <lineage>
        <taxon>Eukaryota</taxon>
        <taxon>Fungi</taxon>
        <taxon>Dikarya</taxon>
        <taxon>Ascomycota</taxon>
        <taxon>Pezizomycotina</taxon>
        <taxon>Dothideomycetes</taxon>
        <taxon>Dothideomycetes incertae sedis</taxon>
        <taxon>Botryosphaeriales</taxon>
        <taxon>Botryosphaeriaceae</taxon>
        <taxon>Diplodia</taxon>
    </lineage>
</organism>
<dbReference type="EMBL" id="JAJVCZ030000012">
    <property type="protein sequence ID" value="KAL0253330.1"/>
    <property type="molecule type" value="Genomic_DNA"/>
</dbReference>
<dbReference type="GeneID" id="92014389"/>
<dbReference type="Pfam" id="PF24883">
    <property type="entry name" value="NPHP3_N"/>
    <property type="match status" value="1"/>
</dbReference>
<feature type="domain" description="Nephrocystin 3-like N-terminal" evidence="2">
    <location>
        <begin position="170"/>
        <end position="362"/>
    </location>
</feature>
<dbReference type="SUPFAM" id="SSF48452">
    <property type="entry name" value="TPR-like"/>
    <property type="match status" value="1"/>
</dbReference>
<dbReference type="Gene3D" id="1.25.40.10">
    <property type="entry name" value="Tetratricopeptide repeat domain"/>
    <property type="match status" value="1"/>
</dbReference>
<keyword evidence="1" id="KW-0677">Repeat</keyword>
<sequence length="1366" mass="157268">MALSALSETIQHYRANFVPNKVLDQLQGIKACLGRMEGYLKICEDGIELDAKLREIIMEIFAVTLSLCTIYTKVAQDSKTPTGIAKNLLKATIRWDGNIKSRVQAIADASDREMNNNVAALRVSDIYTNDTKVRKANSEKLKRYFNIDGKELWWTGRQASLQDDRIQKMGDWLFDLPEFKSWTNIDRHTDTPVLYINAPSGHGKSHLCSRAIQFLQNQRKKQPQKNSCSVAWYFFPERQAEQKGSNQKGREAKRDKIGGVALLDALRALIWQLSELDGAFQDFAVERLDRNLQVVSDPERVWTSFISSFVTDSKPESTKPQKVLFVVLDGYGGLDGQALQNIVEEVDDRYLRRRYQLRVLLSGNQEFSHSYYVSKIDLSRDYQRLDARIFIDEGLTGSYEHRDHKSEGYRMLWEIRKDLTFNFEGNYHDLKDCIREVERSSLRGLSELKELRGLGLKDQLVLTKRKLETLNNDLQSDDIEVLNQLIVCLVHWEVWPTVQELNAFLSLRLGSKFKPPIEDQLNSKFARLAWVEDGQVVARKLFEFFDQQEVQLKITRHEDEACNTHQSHEDNVLVPKSVLESLFMGRPANCITSDGFEHLIQAHTFGKATVHFSPKKVRLDTVRFLLQAISDNAKQERAETNDLLQWGGLWLPKHFSDVLAADLENLEPKEQEKLGKQIYNVFAVEQVVKTWLPKVDIDDFLWKNWEADLGHVHKWLCDHKSIRNGFNQKLDSTAESLGDLVVGLPAILNIPMKVVACEWLQGTKWEARNTFIFLAKMFLKAYESSDGYKVDGHQKQLCDTLRPGAPLASLEQKIQNFHTAIKGKDCSVERIECPDTVRAAEKWAMSILNSTEVQYQSNLRLAETFIELSDEESSAEAERRCELIKMDNSLDIKARLSLVHVLEIKRKKQALDEVMKIRHNIQRAGFRKADSDTWTKELDRFWKLCDSTNSAKEAFTACRDLAEEFPEEPFPLERARQWIMRETKLDPSFEIISLKRKLGPCSLLAELFYTNAQSEEFHRKFYVPAKDRQGLVLDTYNEAIRESKSQVDTVFLQYHYGMALYRRGKLHDAIESWEKSIDQFQETKDWNYSDEKIFKSFNMVAETLGSAYLEIVLDHSRSESPEPYITKLEQYTTQIGNKQKNIGVNYLALLLARAYQDVGKPQKAVSSVKNHMATAFDLLGDETEDNDWNGHFMLAEALMSLNDDDNARAAWSLIVNVPDAERTCDISITCSGGCGWAWEGSEHLQDDLHICRICPHARFEGDCRELLQKNGLEQDFCGSNHKFLKISRRKKKEVRMQKQDKVLVGKVEMKIEDWLDGLRCRYGIENPSAPWTSRTAESLQMAKWSTQRRIGTVLRTSGATRSRRKS</sequence>
<gene>
    <name evidence="3" type="ORF">SLS55_010304</name>
</gene>
<dbReference type="RefSeq" id="XP_066627974.1">
    <property type="nucleotide sequence ID" value="XM_066781691.1"/>
</dbReference>
<keyword evidence="4" id="KW-1185">Reference proteome</keyword>